<gene>
    <name evidence="8" type="ORF">ABN16_12345</name>
</gene>
<dbReference type="Proteomes" id="UP000036000">
    <property type="component" value="Chromosome"/>
</dbReference>
<dbReference type="KEGG" id="lko:ABN16_12345"/>
<evidence type="ECO:0000256" key="1">
    <source>
        <dbReference type="ARBA" id="ARBA00022741"/>
    </source>
</evidence>
<evidence type="ECO:0000256" key="4">
    <source>
        <dbReference type="ARBA" id="ARBA00022840"/>
    </source>
</evidence>
<keyword evidence="5" id="KW-0238">DNA-binding</keyword>
<dbReference type="SMART" id="SM00490">
    <property type="entry name" value="HELICc"/>
    <property type="match status" value="1"/>
</dbReference>
<dbReference type="SUPFAM" id="SSF52540">
    <property type="entry name" value="P-loop containing nucleoside triphosphate hydrolases"/>
    <property type="match status" value="1"/>
</dbReference>
<name>A0AAC9ERN2_9LACO</name>
<dbReference type="CDD" id="cd18794">
    <property type="entry name" value="SF2_C_RecQ"/>
    <property type="match status" value="1"/>
</dbReference>
<dbReference type="GO" id="GO:0016787">
    <property type="term" value="F:hydrolase activity"/>
    <property type="evidence" value="ECO:0007669"/>
    <property type="project" value="UniProtKB-KW"/>
</dbReference>
<dbReference type="GO" id="GO:0005524">
    <property type="term" value="F:ATP binding"/>
    <property type="evidence" value="ECO:0007669"/>
    <property type="project" value="UniProtKB-KW"/>
</dbReference>
<dbReference type="NCBIfam" id="TIGR00614">
    <property type="entry name" value="recQ_fam"/>
    <property type="match status" value="1"/>
</dbReference>
<feature type="domain" description="Helicase ATP-binding" evidence="6">
    <location>
        <begin position="26"/>
        <end position="193"/>
    </location>
</feature>
<keyword evidence="4" id="KW-0067">ATP-binding</keyword>
<dbReference type="Gene3D" id="3.40.50.300">
    <property type="entry name" value="P-loop containing nucleotide triphosphate hydrolases"/>
    <property type="match status" value="2"/>
</dbReference>
<keyword evidence="9" id="KW-1185">Reference proteome</keyword>
<dbReference type="Pfam" id="PF00270">
    <property type="entry name" value="DEAD"/>
    <property type="match status" value="1"/>
</dbReference>
<accession>A0AAC9ERN2</accession>
<dbReference type="InterPro" id="IPR002464">
    <property type="entry name" value="DNA/RNA_helicase_DEAH_CS"/>
</dbReference>
<dbReference type="CDD" id="cd17920">
    <property type="entry name" value="DEXHc_RecQ"/>
    <property type="match status" value="1"/>
</dbReference>
<evidence type="ECO:0000256" key="5">
    <source>
        <dbReference type="ARBA" id="ARBA00023125"/>
    </source>
</evidence>
<evidence type="ECO:0000256" key="3">
    <source>
        <dbReference type="ARBA" id="ARBA00022806"/>
    </source>
</evidence>
<keyword evidence="3 8" id="KW-0347">Helicase</keyword>
<dbReference type="GO" id="GO:0043590">
    <property type="term" value="C:bacterial nucleoid"/>
    <property type="evidence" value="ECO:0007669"/>
    <property type="project" value="TreeGrafter"/>
</dbReference>
<dbReference type="GO" id="GO:0006281">
    <property type="term" value="P:DNA repair"/>
    <property type="evidence" value="ECO:0007669"/>
    <property type="project" value="TreeGrafter"/>
</dbReference>
<dbReference type="GO" id="GO:0003677">
    <property type="term" value="F:DNA binding"/>
    <property type="evidence" value="ECO:0007669"/>
    <property type="project" value="UniProtKB-KW"/>
</dbReference>
<dbReference type="AlphaFoldDB" id="A0AAC9ERN2"/>
<evidence type="ECO:0000256" key="2">
    <source>
        <dbReference type="ARBA" id="ARBA00022801"/>
    </source>
</evidence>
<evidence type="ECO:0000259" key="6">
    <source>
        <dbReference type="PROSITE" id="PS51192"/>
    </source>
</evidence>
<feature type="domain" description="Helicase C-terminal" evidence="7">
    <location>
        <begin position="219"/>
        <end position="363"/>
    </location>
</feature>
<dbReference type="InterPro" id="IPR011545">
    <property type="entry name" value="DEAD/DEAH_box_helicase_dom"/>
</dbReference>
<evidence type="ECO:0000313" key="8">
    <source>
        <dbReference type="EMBL" id="AKP65714.1"/>
    </source>
</evidence>
<dbReference type="Pfam" id="PF00271">
    <property type="entry name" value="Helicase_C"/>
    <property type="match status" value="1"/>
</dbReference>
<reference evidence="8 9" key="1">
    <citation type="submission" date="2015-07" db="EMBL/GenBank/DDBJ databases">
        <title>Lactobacillus korensis/26-25/ whole genome sequencing.</title>
        <authorList>
            <person name="Kim M.K."/>
            <person name="Im W.-T."/>
            <person name="Srinivasan S."/>
            <person name="Lee J.-J."/>
        </authorList>
    </citation>
    <scope>NUCLEOTIDE SEQUENCE [LARGE SCALE GENOMIC DNA]</scope>
    <source>
        <strain evidence="8 9">26-25</strain>
    </source>
</reference>
<dbReference type="GO" id="GO:0009378">
    <property type="term" value="F:four-way junction helicase activity"/>
    <property type="evidence" value="ECO:0007669"/>
    <property type="project" value="TreeGrafter"/>
</dbReference>
<dbReference type="GO" id="GO:0030894">
    <property type="term" value="C:replisome"/>
    <property type="evidence" value="ECO:0007669"/>
    <property type="project" value="TreeGrafter"/>
</dbReference>
<proteinExistence type="predicted"/>
<dbReference type="InterPro" id="IPR014001">
    <property type="entry name" value="Helicase_ATP-bd"/>
</dbReference>
<dbReference type="RefSeq" id="WP_048735995.1">
    <property type="nucleotide sequence ID" value="NZ_CP012033.1"/>
</dbReference>
<dbReference type="PANTHER" id="PTHR13710">
    <property type="entry name" value="DNA HELICASE RECQ FAMILY MEMBER"/>
    <property type="match status" value="1"/>
</dbReference>
<dbReference type="InterPro" id="IPR027417">
    <property type="entry name" value="P-loop_NTPase"/>
</dbReference>
<evidence type="ECO:0000313" key="9">
    <source>
        <dbReference type="Proteomes" id="UP000036000"/>
    </source>
</evidence>
<dbReference type="PANTHER" id="PTHR13710:SF84">
    <property type="entry name" value="ATP-DEPENDENT DNA HELICASE RECS-RELATED"/>
    <property type="match status" value="1"/>
</dbReference>
<protein>
    <submittedName>
        <fullName evidence="8">DNA helicase II</fullName>
    </submittedName>
</protein>
<dbReference type="GO" id="GO:0005737">
    <property type="term" value="C:cytoplasm"/>
    <property type="evidence" value="ECO:0007669"/>
    <property type="project" value="TreeGrafter"/>
</dbReference>
<dbReference type="InterPro" id="IPR004589">
    <property type="entry name" value="DNA_helicase_ATP-dep_RecQ"/>
</dbReference>
<dbReference type="PROSITE" id="PS00690">
    <property type="entry name" value="DEAH_ATP_HELICASE"/>
    <property type="match status" value="1"/>
</dbReference>
<evidence type="ECO:0000259" key="7">
    <source>
        <dbReference type="PROSITE" id="PS51194"/>
    </source>
</evidence>
<sequence>MMEPLTASLQRVFGFDTFRTGQEAALTALEQGQDTLAVLPTGAGKTLIYQLYGYRHPGCVLVISPLLSLMNDQVDRMRVTGFRRSAAINSLTSYVERQEILRHLRDYQFLFLSPEMLAQPQMLAQVQQLQLSLLVVDEAHCIVQWGPDFRPEYLLLGAIRTKLRQPLTLMLTATAGKTTRHEIAKQLRTTPEIVSESVNRPNIFLDVENVADEPEKQARLRSLVSQLQQPGVVYFSSKQQATDTALWLHQETGVRAAAYHAGLDSEDRFKIQQQFMAGQLDVICATSAFGMGIDKNNVRYVIHYHLPADLESYAQEIGRAGRDGKPSVAILLYAPGDEQLPLALGQANRPDEETIQRYYAHPQQFSGDDAVIQLLAFYRQHGISQAAVTQMFMRRERERNRALAQMMAYARETHCLRERWLAAFDEQSPEHTVACCSPGNTPLDLDAVGLMRQQSPTGEVKSEREDWVTRLRRLF</sequence>
<organism evidence="8 9">
    <name type="scientific">Levilactobacillus koreensis</name>
    <dbReference type="NCBI Taxonomy" id="637971"/>
    <lineage>
        <taxon>Bacteria</taxon>
        <taxon>Bacillati</taxon>
        <taxon>Bacillota</taxon>
        <taxon>Bacilli</taxon>
        <taxon>Lactobacillales</taxon>
        <taxon>Lactobacillaceae</taxon>
        <taxon>Levilactobacillus</taxon>
    </lineage>
</organism>
<dbReference type="GO" id="GO:0043138">
    <property type="term" value="F:3'-5' DNA helicase activity"/>
    <property type="evidence" value="ECO:0007669"/>
    <property type="project" value="TreeGrafter"/>
</dbReference>
<dbReference type="GO" id="GO:0006310">
    <property type="term" value="P:DNA recombination"/>
    <property type="evidence" value="ECO:0007669"/>
    <property type="project" value="InterPro"/>
</dbReference>
<dbReference type="InterPro" id="IPR001650">
    <property type="entry name" value="Helicase_C-like"/>
</dbReference>
<dbReference type="EMBL" id="CP012033">
    <property type="protein sequence ID" value="AKP65714.1"/>
    <property type="molecule type" value="Genomic_DNA"/>
</dbReference>
<keyword evidence="1" id="KW-0547">Nucleotide-binding</keyword>
<keyword evidence="2" id="KW-0378">Hydrolase</keyword>
<dbReference type="PROSITE" id="PS51192">
    <property type="entry name" value="HELICASE_ATP_BIND_1"/>
    <property type="match status" value="1"/>
</dbReference>
<dbReference type="SMART" id="SM00487">
    <property type="entry name" value="DEXDc"/>
    <property type="match status" value="1"/>
</dbReference>
<dbReference type="PROSITE" id="PS51194">
    <property type="entry name" value="HELICASE_CTER"/>
    <property type="match status" value="1"/>
</dbReference>